<dbReference type="PANTHER" id="PTHR46382:SF1">
    <property type="entry name" value="PHOSPHATIDATE CYTIDYLYLTRANSFERASE"/>
    <property type="match status" value="1"/>
</dbReference>
<evidence type="ECO:0000256" key="18">
    <source>
        <dbReference type="ARBA" id="ARBA00029893"/>
    </source>
</evidence>
<evidence type="ECO:0000256" key="14">
    <source>
        <dbReference type="ARBA" id="ARBA00023098"/>
    </source>
</evidence>
<evidence type="ECO:0000256" key="3">
    <source>
        <dbReference type="ARBA" id="ARBA00005119"/>
    </source>
</evidence>
<keyword evidence="11 24" id="KW-0812">Transmembrane</keyword>
<keyword evidence="8" id="KW-1003">Cell membrane</keyword>
<evidence type="ECO:0000256" key="4">
    <source>
        <dbReference type="ARBA" id="ARBA00005189"/>
    </source>
</evidence>
<evidence type="ECO:0000256" key="5">
    <source>
        <dbReference type="ARBA" id="ARBA00010185"/>
    </source>
</evidence>
<evidence type="ECO:0000256" key="2">
    <source>
        <dbReference type="ARBA" id="ARBA00004651"/>
    </source>
</evidence>
<comment type="pathway">
    <text evidence="3">Phospholipid metabolism; CDP-diacylglycerol biosynthesis; CDP-diacylglycerol from sn-glycerol 3-phosphate: step 3/3.</text>
</comment>
<feature type="transmembrane region" description="Helical" evidence="24">
    <location>
        <begin position="190"/>
        <end position="211"/>
    </location>
</feature>
<evidence type="ECO:0000313" key="26">
    <source>
        <dbReference type="Proteomes" id="UP000620327"/>
    </source>
</evidence>
<name>A0A923S6F2_9FIRM</name>
<comment type="similarity">
    <text evidence="5">Belongs to the CDS family.</text>
</comment>
<evidence type="ECO:0000256" key="24">
    <source>
        <dbReference type="SAM" id="Phobius"/>
    </source>
</evidence>
<evidence type="ECO:0000256" key="21">
    <source>
        <dbReference type="ARBA" id="ARBA00032396"/>
    </source>
</evidence>
<dbReference type="GO" id="GO:0005886">
    <property type="term" value="C:plasma membrane"/>
    <property type="evidence" value="ECO:0007669"/>
    <property type="project" value="UniProtKB-SubCell"/>
</dbReference>
<dbReference type="Proteomes" id="UP000620327">
    <property type="component" value="Unassembled WGS sequence"/>
</dbReference>
<dbReference type="EC" id="2.7.7.41" evidence="6"/>
<evidence type="ECO:0000256" key="6">
    <source>
        <dbReference type="ARBA" id="ARBA00012487"/>
    </source>
</evidence>
<evidence type="ECO:0000256" key="7">
    <source>
        <dbReference type="ARBA" id="ARBA00019373"/>
    </source>
</evidence>
<evidence type="ECO:0000256" key="16">
    <source>
        <dbReference type="ARBA" id="ARBA00023209"/>
    </source>
</evidence>
<keyword evidence="14" id="KW-0443">Lipid metabolism</keyword>
<keyword evidence="17" id="KW-1208">Phospholipid metabolism</keyword>
<feature type="transmembrane region" description="Helical" evidence="24">
    <location>
        <begin position="85"/>
        <end position="104"/>
    </location>
</feature>
<evidence type="ECO:0000256" key="23">
    <source>
        <dbReference type="ARBA" id="ARBA00033406"/>
    </source>
</evidence>
<evidence type="ECO:0000256" key="12">
    <source>
        <dbReference type="ARBA" id="ARBA00022695"/>
    </source>
</evidence>
<comment type="catalytic activity">
    <reaction evidence="1">
        <text>a 1,2-diacyl-sn-glycero-3-phosphate + CTP + H(+) = a CDP-1,2-diacyl-sn-glycerol + diphosphate</text>
        <dbReference type="Rhea" id="RHEA:16229"/>
        <dbReference type="ChEBI" id="CHEBI:15378"/>
        <dbReference type="ChEBI" id="CHEBI:33019"/>
        <dbReference type="ChEBI" id="CHEBI:37563"/>
        <dbReference type="ChEBI" id="CHEBI:58332"/>
        <dbReference type="ChEBI" id="CHEBI:58608"/>
        <dbReference type="EC" id="2.7.7.41"/>
    </reaction>
</comment>
<evidence type="ECO:0000256" key="11">
    <source>
        <dbReference type="ARBA" id="ARBA00022692"/>
    </source>
</evidence>
<evidence type="ECO:0000256" key="20">
    <source>
        <dbReference type="ARBA" id="ARBA00032253"/>
    </source>
</evidence>
<evidence type="ECO:0000256" key="8">
    <source>
        <dbReference type="ARBA" id="ARBA00022475"/>
    </source>
</evidence>
<comment type="pathway">
    <text evidence="4">Lipid metabolism.</text>
</comment>
<comment type="caution">
    <text evidence="25">The sequence shown here is derived from an EMBL/GenBank/DDBJ whole genome shotgun (WGS) entry which is preliminary data.</text>
</comment>
<dbReference type="GO" id="GO:0004605">
    <property type="term" value="F:phosphatidate cytidylyltransferase activity"/>
    <property type="evidence" value="ECO:0007669"/>
    <property type="project" value="UniProtKB-EC"/>
</dbReference>
<evidence type="ECO:0000256" key="9">
    <source>
        <dbReference type="ARBA" id="ARBA00022516"/>
    </source>
</evidence>
<dbReference type="AlphaFoldDB" id="A0A923S6F2"/>
<dbReference type="Pfam" id="PF01148">
    <property type="entry name" value="CTP_transf_1"/>
    <property type="match status" value="1"/>
</dbReference>
<keyword evidence="12 25" id="KW-0548">Nucleotidyltransferase</keyword>
<keyword evidence="26" id="KW-1185">Reference proteome</keyword>
<comment type="subcellular location">
    <subcellularLocation>
        <location evidence="2">Cell membrane</location>
        <topology evidence="2">Multi-pass membrane protein</topology>
    </subcellularLocation>
</comment>
<dbReference type="RefSeq" id="WP_187013981.1">
    <property type="nucleotide sequence ID" value="NZ_JACOQI010000003.1"/>
</dbReference>
<evidence type="ECO:0000256" key="15">
    <source>
        <dbReference type="ARBA" id="ARBA00023136"/>
    </source>
</evidence>
<keyword evidence="16" id="KW-0594">Phospholipid biosynthesis</keyword>
<gene>
    <name evidence="25" type="ORF">H8Z83_04710</name>
</gene>
<accession>A0A923S6F2</accession>
<evidence type="ECO:0000256" key="22">
    <source>
        <dbReference type="ARBA" id="ARBA00032743"/>
    </source>
</evidence>
<dbReference type="PANTHER" id="PTHR46382">
    <property type="entry name" value="PHOSPHATIDATE CYTIDYLYLTRANSFERASE"/>
    <property type="match status" value="1"/>
</dbReference>
<organism evidence="25 26">
    <name type="scientific">Dysosmobacter segnis</name>
    <dbReference type="NCBI Taxonomy" id="2763042"/>
    <lineage>
        <taxon>Bacteria</taxon>
        <taxon>Bacillati</taxon>
        <taxon>Bacillota</taxon>
        <taxon>Clostridia</taxon>
        <taxon>Eubacteriales</taxon>
        <taxon>Oscillospiraceae</taxon>
        <taxon>Dysosmobacter</taxon>
    </lineage>
</organism>
<keyword evidence="9" id="KW-0444">Lipid biosynthesis</keyword>
<sequence>MLQRWLVVIIGLPLLLAALLLCPDWVTVIVVCGIAAAAAYELLHTAGKKVPKCVYAFTILAAVAQEWVIYDAHTWQFYDSYQSVGMVRILCVPLVLLTVLFFVAVKSYGTPNAMPFADVATAMMGGTVFPMMYSAIFLLRMDGLYGKMYVLLPFCVAFLGDSFAMYGGMLFGKRKMAPAVSPHKTWAGSVAGLIGSALGLVLWGVVARMWLGYEPNYLNLILAGLVTNAIGQLGDLAMSLIKREAGVKDYSHIFLTHGGMLDRFDSTLFITPWIYLLVCAGML</sequence>
<evidence type="ECO:0000256" key="10">
    <source>
        <dbReference type="ARBA" id="ARBA00022679"/>
    </source>
</evidence>
<evidence type="ECO:0000256" key="19">
    <source>
        <dbReference type="ARBA" id="ARBA00031825"/>
    </source>
</evidence>
<keyword evidence="13 24" id="KW-1133">Transmembrane helix</keyword>
<reference evidence="25" key="1">
    <citation type="submission" date="2020-08" db="EMBL/GenBank/DDBJ databases">
        <title>Genome public.</title>
        <authorList>
            <person name="Liu C."/>
            <person name="Sun Q."/>
        </authorList>
    </citation>
    <scope>NUCLEOTIDE SEQUENCE</scope>
    <source>
        <strain evidence="25">BX15</strain>
    </source>
</reference>
<keyword evidence="15 24" id="KW-0472">Membrane</keyword>
<keyword evidence="10" id="KW-0808">Transferase</keyword>
<proteinExistence type="inferred from homology"/>
<evidence type="ECO:0000256" key="13">
    <source>
        <dbReference type="ARBA" id="ARBA00022989"/>
    </source>
</evidence>
<feature type="transmembrane region" description="Helical" evidence="24">
    <location>
        <begin position="116"/>
        <end position="136"/>
    </location>
</feature>
<evidence type="ECO:0000313" key="25">
    <source>
        <dbReference type="EMBL" id="MBC5769624.1"/>
    </source>
</evidence>
<feature type="transmembrane region" description="Helical" evidence="24">
    <location>
        <begin position="148"/>
        <end position="169"/>
    </location>
</feature>
<evidence type="ECO:0000256" key="17">
    <source>
        <dbReference type="ARBA" id="ARBA00023264"/>
    </source>
</evidence>
<protein>
    <recommendedName>
        <fullName evidence="7">Phosphatidate cytidylyltransferase</fullName>
        <ecNumber evidence="6">2.7.7.41</ecNumber>
    </recommendedName>
    <alternativeName>
        <fullName evidence="20">CDP-DAG synthase</fullName>
    </alternativeName>
    <alternativeName>
        <fullName evidence="22">CDP-DG synthase</fullName>
    </alternativeName>
    <alternativeName>
        <fullName evidence="18">CDP-diacylglycerol synthase</fullName>
    </alternativeName>
    <alternativeName>
        <fullName evidence="21">CDP-diglyceride pyrophosphorylase</fullName>
    </alternativeName>
    <alternativeName>
        <fullName evidence="23">CDP-diglyceride synthase</fullName>
    </alternativeName>
    <alternativeName>
        <fullName evidence="19">CTP:phosphatidate cytidylyltransferase</fullName>
    </alternativeName>
</protein>
<evidence type="ECO:0000256" key="1">
    <source>
        <dbReference type="ARBA" id="ARBA00001698"/>
    </source>
</evidence>
<dbReference type="GO" id="GO:0016024">
    <property type="term" value="P:CDP-diacylglycerol biosynthetic process"/>
    <property type="evidence" value="ECO:0007669"/>
    <property type="project" value="TreeGrafter"/>
</dbReference>
<dbReference type="EMBL" id="JACOQI010000003">
    <property type="protein sequence ID" value="MBC5769624.1"/>
    <property type="molecule type" value="Genomic_DNA"/>
</dbReference>